<dbReference type="Pfam" id="PF01535">
    <property type="entry name" value="PPR"/>
    <property type="match status" value="1"/>
</dbReference>
<sequence length="943" mass="110080">MLRSTIPLARQCRKVDWGPDIPRKIQTILFKPSNGSLNKQDSAALNACFMGNLKEPPKLSYKERRYIIDFLSDRRAYPDLNKFGRRYLYSQERLYDFVDKVSFIELRQYLHSLLRTKNTILIDQLMSKVIAQFSITQKEAVTNFINSAYVLLHDEAKQEKWLDPTEPLVKWAKWMKLLNGHCNFTDYTHQRKLLKTLMFTLRESRDNEIEIFQKSLDIIKTAQGVSSTSQFASTVIYLSTHNRSFDLAEAIWDYKVENNLPIESSDLTCILKCYCHFKKYNLVEPTHSAYPEAQDEHSQFDYLLIAHSKLENWSALRDQFNALFNIGELPNIKHYGIVMYSMATIGELENVEKLYAQLLRRDMLPTYAVLQSLLYAHYKVGDLNACFAQFELFDKYSIRPSSSTYTLMFKVFRGLSNIEGALRLLKRITESDVSLISETHFALLIHMCAKFTNPLIAHELFHVMTQHYDIRPTSRSVAALMDVYIESGNPEKALSLFNEYNRDNIEGRISLFNKAIKAYTTMGDQHQCEVLFGKIVKLKLANDSEFFNVMLRYLVCLKRDYDSAERVIDQMLNHPTIKPDVTHFQVLMDAYDKISFREGIHNLYRKMNENEIPVNSKVLHYLIKATFKVQMRSQGDLEQSIQLLDRIMKNAAERTLDITFGQLHPSIVAWPMRAVAKYHSPMKALDLLNHYSHLFYPKEDFSINSKFTVMRSLLVVSAEIEQWDEFDSIFERYIARAEALMKAPSATTRNKKLNSLFKGLLVYKVRHLAATEKIYLLPDLLKKLSSEGYVIDNLSWNEAVKELFQDSRTIESGLQIINEKLIHGFNLIHKYRLLKRHAEETNSANRSWLLRQKKADPKSFQPTLYLSAETYSKTMEYMDRYLSSLTDLEGTLRTFIKDYPYFMKSYLMKPRTHINGWDKIEADHASYFAALRQSKRVTLHAQF</sequence>
<dbReference type="STRING" id="1076872.G8ZQZ0"/>
<name>G8ZQZ0_TORDE</name>
<dbReference type="AlphaFoldDB" id="G8ZQZ0"/>
<dbReference type="GO" id="GO:0008494">
    <property type="term" value="F:translation activator activity"/>
    <property type="evidence" value="ECO:0007669"/>
    <property type="project" value="EnsemblFungi"/>
</dbReference>
<comment type="similarity">
    <text evidence="2">Belongs to the PPR family. P subfamily.</text>
</comment>
<protein>
    <recommendedName>
        <fullName evidence="5">Pentacotripeptide-repeat region of PRORP domain-containing protein</fullName>
    </recommendedName>
</protein>
<dbReference type="GO" id="GO:0003729">
    <property type="term" value="F:mRNA binding"/>
    <property type="evidence" value="ECO:0007669"/>
    <property type="project" value="EnsemblFungi"/>
</dbReference>
<comment type="subcellular location">
    <subcellularLocation>
        <location evidence="1">Mitochondrion</location>
    </subcellularLocation>
</comment>
<dbReference type="GO" id="GO:0033617">
    <property type="term" value="P:mitochondrial respiratory chain complex IV assembly"/>
    <property type="evidence" value="ECO:0007669"/>
    <property type="project" value="EnsemblFungi"/>
</dbReference>
<dbReference type="Proteomes" id="UP000005627">
    <property type="component" value="Chromosome 3"/>
</dbReference>
<dbReference type="OrthoDB" id="185373at2759"/>
<gene>
    <name evidence="3" type="primary">TDEL0C00430</name>
    <name evidence="3" type="ORF">TDEL_0C00430</name>
</gene>
<dbReference type="InParanoid" id="G8ZQZ0"/>
<evidence type="ECO:0000256" key="1">
    <source>
        <dbReference type="ARBA" id="ARBA00004173"/>
    </source>
</evidence>
<dbReference type="InterPro" id="IPR002885">
    <property type="entry name" value="PPR_rpt"/>
</dbReference>
<evidence type="ECO:0000313" key="3">
    <source>
        <dbReference type="EMBL" id="CCE90932.1"/>
    </source>
</evidence>
<evidence type="ECO:0000313" key="4">
    <source>
        <dbReference type="Proteomes" id="UP000005627"/>
    </source>
</evidence>
<dbReference type="eggNOG" id="KOG4197">
    <property type="taxonomic scope" value="Eukaryota"/>
</dbReference>
<dbReference type="Gene3D" id="1.25.40.10">
    <property type="entry name" value="Tetratricopeptide repeat domain"/>
    <property type="match status" value="3"/>
</dbReference>
<dbReference type="HOGENOM" id="CLU_306786_0_0_1"/>
<dbReference type="InterPro" id="IPR011990">
    <property type="entry name" value="TPR-like_helical_dom_sf"/>
</dbReference>
<evidence type="ECO:0008006" key="5">
    <source>
        <dbReference type="Google" id="ProtNLM"/>
    </source>
</evidence>
<dbReference type="KEGG" id="tdl:TDEL_0C00430"/>
<proteinExistence type="inferred from homology"/>
<keyword evidence="4" id="KW-1185">Reference proteome</keyword>
<dbReference type="GO" id="GO:0005743">
    <property type="term" value="C:mitochondrial inner membrane"/>
    <property type="evidence" value="ECO:0007669"/>
    <property type="project" value="EnsemblFungi"/>
</dbReference>
<accession>G8ZQZ0</accession>
<dbReference type="PANTHER" id="PTHR46128">
    <property type="entry name" value="MITOCHONDRIAL GROUP I INTRON SPLICING FACTOR CCM1"/>
    <property type="match status" value="1"/>
</dbReference>
<dbReference type="GeneID" id="11500254"/>
<dbReference type="PANTHER" id="PTHR46128:SF329">
    <property type="entry name" value="MITOCHONDRIAL GROUP I INTRON SPLICING FACTOR DMR1"/>
    <property type="match status" value="1"/>
</dbReference>
<reference evidence="3 4" key="1">
    <citation type="journal article" date="2011" name="Proc. Natl. Acad. Sci. U.S.A.">
        <title>Evolutionary erosion of yeast sex chromosomes by mating-type switching accidents.</title>
        <authorList>
            <person name="Gordon J.L."/>
            <person name="Armisen D."/>
            <person name="Proux-Wera E."/>
            <person name="Oheigeartaigh S.S."/>
            <person name="Byrne K.P."/>
            <person name="Wolfe K.H."/>
        </authorList>
    </citation>
    <scope>NUCLEOTIDE SEQUENCE [LARGE SCALE GENOMIC DNA]</scope>
    <source>
        <strain evidence="4">ATCC 10662 / CBS 1146 / NBRC 0425 / NCYC 2629 / NRRL Y-866</strain>
    </source>
</reference>
<dbReference type="GO" id="GO:0070134">
    <property type="term" value="P:positive regulation of mitochondrial translational initiation"/>
    <property type="evidence" value="ECO:0007669"/>
    <property type="project" value="EnsemblFungi"/>
</dbReference>
<organism evidence="3 4">
    <name type="scientific">Torulaspora delbrueckii</name>
    <name type="common">Yeast</name>
    <name type="synonym">Candida colliculosa</name>
    <dbReference type="NCBI Taxonomy" id="4950"/>
    <lineage>
        <taxon>Eukaryota</taxon>
        <taxon>Fungi</taxon>
        <taxon>Dikarya</taxon>
        <taxon>Ascomycota</taxon>
        <taxon>Saccharomycotina</taxon>
        <taxon>Saccharomycetes</taxon>
        <taxon>Saccharomycetales</taxon>
        <taxon>Saccharomycetaceae</taxon>
        <taxon>Torulaspora</taxon>
    </lineage>
</organism>
<evidence type="ECO:0000256" key="2">
    <source>
        <dbReference type="ARBA" id="ARBA00007626"/>
    </source>
</evidence>
<dbReference type="InterPro" id="IPR050872">
    <property type="entry name" value="PPR_P_subfamily"/>
</dbReference>
<dbReference type="EMBL" id="HE616744">
    <property type="protein sequence ID" value="CCE90932.1"/>
    <property type="molecule type" value="Genomic_DNA"/>
</dbReference>
<dbReference type="FunCoup" id="G8ZQZ0">
    <property type="interactions" value="113"/>
</dbReference>
<dbReference type="RefSeq" id="XP_003680143.1">
    <property type="nucleotide sequence ID" value="XM_003680095.1"/>
</dbReference>